<dbReference type="GO" id="GO:0051455">
    <property type="term" value="P:spindle attachment to meiosis I kinetochore"/>
    <property type="evidence" value="ECO:0007669"/>
    <property type="project" value="TreeGrafter"/>
</dbReference>
<evidence type="ECO:0000313" key="11">
    <source>
        <dbReference type="Proteomes" id="UP001275084"/>
    </source>
</evidence>
<dbReference type="Pfam" id="PF15624">
    <property type="entry name" value="Mif2_N"/>
    <property type="match status" value="1"/>
</dbReference>
<feature type="region of interest" description="Disordered" evidence="7">
    <location>
        <begin position="186"/>
        <end position="214"/>
    </location>
</feature>
<comment type="caution">
    <text evidence="10">The sequence shown here is derived from an EMBL/GenBank/DDBJ whole genome shotgun (WGS) entry which is preliminary data.</text>
</comment>
<feature type="compositionally biased region" description="Acidic residues" evidence="7">
    <location>
        <begin position="277"/>
        <end position="295"/>
    </location>
</feature>
<dbReference type="InterPro" id="IPR028386">
    <property type="entry name" value="CENP-C/Mif2/cnp3"/>
</dbReference>
<feature type="compositionally biased region" description="Polar residues" evidence="7">
    <location>
        <begin position="1"/>
        <end position="14"/>
    </location>
</feature>
<evidence type="ECO:0000256" key="1">
    <source>
        <dbReference type="ARBA" id="ARBA00004123"/>
    </source>
</evidence>
<evidence type="ECO:0000313" key="10">
    <source>
        <dbReference type="EMBL" id="KAK3344469.1"/>
    </source>
</evidence>
<dbReference type="InterPro" id="IPR011051">
    <property type="entry name" value="RmlC_Cupin_sf"/>
</dbReference>
<dbReference type="EMBL" id="JAUIQD010000007">
    <property type="protein sequence ID" value="KAK3344469.1"/>
    <property type="molecule type" value="Genomic_DNA"/>
</dbReference>
<feature type="compositionally biased region" description="Acidic residues" evidence="7">
    <location>
        <begin position="60"/>
        <end position="75"/>
    </location>
</feature>
<evidence type="ECO:0000259" key="8">
    <source>
        <dbReference type="Pfam" id="PF11699"/>
    </source>
</evidence>
<feature type="domain" description="Mif2 N-terminal" evidence="9">
    <location>
        <begin position="21"/>
        <end position="157"/>
    </location>
</feature>
<comment type="subcellular location">
    <subcellularLocation>
        <location evidence="1">Nucleus</location>
    </subcellularLocation>
</comment>
<dbReference type="GO" id="GO:0051315">
    <property type="term" value="P:attachment of mitotic spindle microtubules to kinetochore"/>
    <property type="evidence" value="ECO:0007669"/>
    <property type="project" value="TreeGrafter"/>
</dbReference>
<evidence type="ECO:0000256" key="7">
    <source>
        <dbReference type="SAM" id="MobiDB-lite"/>
    </source>
</evidence>
<gene>
    <name evidence="10" type="ORF">B0T25DRAFT_328806</name>
</gene>
<accession>A0AAJ0HA11</accession>
<organism evidence="10 11">
    <name type="scientific">Lasiosphaeria hispida</name>
    <dbReference type="NCBI Taxonomy" id="260671"/>
    <lineage>
        <taxon>Eukaryota</taxon>
        <taxon>Fungi</taxon>
        <taxon>Dikarya</taxon>
        <taxon>Ascomycota</taxon>
        <taxon>Pezizomycotina</taxon>
        <taxon>Sordariomycetes</taxon>
        <taxon>Sordariomycetidae</taxon>
        <taxon>Sordariales</taxon>
        <taxon>Lasiosphaeriaceae</taxon>
        <taxon>Lasiosphaeria</taxon>
    </lineage>
</organism>
<dbReference type="FunFam" id="2.60.120.10:FF:000033">
    <property type="entry name" value="Centromere protein C 1"/>
    <property type="match status" value="1"/>
</dbReference>
<feature type="region of interest" description="Disordered" evidence="7">
    <location>
        <begin position="504"/>
        <end position="558"/>
    </location>
</feature>
<evidence type="ECO:0000256" key="3">
    <source>
        <dbReference type="ARBA" id="ARBA00023125"/>
    </source>
</evidence>
<evidence type="ECO:0000256" key="6">
    <source>
        <dbReference type="ARBA" id="ARBA00075033"/>
    </source>
</evidence>
<dbReference type="InterPro" id="IPR014710">
    <property type="entry name" value="RmlC-like_jellyroll"/>
</dbReference>
<dbReference type="Pfam" id="PF11699">
    <property type="entry name" value="CENP-C_C"/>
    <property type="match status" value="1"/>
</dbReference>
<dbReference type="InterPro" id="IPR025974">
    <property type="entry name" value="Mif2/CENP-C_cupin"/>
</dbReference>
<evidence type="ECO:0000256" key="5">
    <source>
        <dbReference type="ARBA" id="ARBA00057947"/>
    </source>
</evidence>
<feature type="compositionally biased region" description="Basic and acidic residues" evidence="7">
    <location>
        <begin position="353"/>
        <end position="363"/>
    </location>
</feature>
<reference evidence="10" key="2">
    <citation type="submission" date="2023-06" db="EMBL/GenBank/DDBJ databases">
        <authorList>
            <consortium name="Lawrence Berkeley National Laboratory"/>
            <person name="Haridas S."/>
            <person name="Hensen N."/>
            <person name="Bonometti L."/>
            <person name="Westerberg I."/>
            <person name="Brannstrom I.O."/>
            <person name="Guillou S."/>
            <person name="Cros-Aarteil S."/>
            <person name="Calhoun S."/>
            <person name="Kuo A."/>
            <person name="Mondo S."/>
            <person name="Pangilinan J."/>
            <person name="Riley R."/>
            <person name="Labutti K."/>
            <person name="Andreopoulos B."/>
            <person name="Lipzen A."/>
            <person name="Chen C."/>
            <person name="Yanf M."/>
            <person name="Daum C."/>
            <person name="Ng V."/>
            <person name="Clum A."/>
            <person name="Steindorff A."/>
            <person name="Ohm R."/>
            <person name="Martin F."/>
            <person name="Silar P."/>
            <person name="Natvig D."/>
            <person name="Lalanne C."/>
            <person name="Gautier V."/>
            <person name="Ament-Velasquez S.L."/>
            <person name="Kruys A."/>
            <person name="Hutchinson M.I."/>
            <person name="Powell A.J."/>
            <person name="Barry K."/>
            <person name="Miller A.N."/>
            <person name="Grigoriev I.V."/>
            <person name="Debuchy R."/>
            <person name="Gladieux P."/>
            <person name="Thoren M.H."/>
            <person name="Johannesson H."/>
        </authorList>
    </citation>
    <scope>NUCLEOTIDE SEQUENCE</scope>
    <source>
        <strain evidence="10">CBS 955.72</strain>
    </source>
</reference>
<dbReference type="GO" id="GO:0051382">
    <property type="term" value="P:kinetochore assembly"/>
    <property type="evidence" value="ECO:0007669"/>
    <property type="project" value="InterPro"/>
</dbReference>
<feature type="region of interest" description="Disordered" evidence="7">
    <location>
        <begin position="228"/>
        <end position="454"/>
    </location>
</feature>
<dbReference type="PANTHER" id="PTHR16684">
    <property type="entry name" value="CENTROMERE PROTEIN C"/>
    <property type="match status" value="1"/>
</dbReference>
<dbReference type="Gene3D" id="2.60.120.10">
    <property type="entry name" value="Jelly Rolls"/>
    <property type="match status" value="1"/>
</dbReference>
<dbReference type="CDD" id="cd06993">
    <property type="entry name" value="cupin_CENP-C_C"/>
    <property type="match status" value="1"/>
</dbReference>
<evidence type="ECO:0000259" key="9">
    <source>
        <dbReference type="Pfam" id="PF15624"/>
    </source>
</evidence>
<reference evidence="10" key="1">
    <citation type="journal article" date="2023" name="Mol. Phylogenet. Evol.">
        <title>Genome-scale phylogeny and comparative genomics of the fungal order Sordariales.</title>
        <authorList>
            <person name="Hensen N."/>
            <person name="Bonometti L."/>
            <person name="Westerberg I."/>
            <person name="Brannstrom I.O."/>
            <person name="Guillou S."/>
            <person name="Cros-Aarteil S."/>
            <person name="Calhoun S."/>
            <person name="Haridas S."/>
            <person name="Kuo A."/>
            <person name="Mondo S."/>
            <person name="Pangilinan J."/>
            <person name="Riley R."/>
            <person name="LaButti K."/>
            <person name="Andreopoulos B."/>
            <person name="Lipzen A."/>
            <person name="Chen C."/>
            <person name="Yan M."/>
            <person name="Daum C."/>
            <person name="Ng V."/>
            <person name="Clum A."/>
            <person name="Steindorff A."/>
            <person name="Ohm R.A."/>
            <person name="Martin F."/>
            <person name="Silar P."/>
            <person name="Natvig D.O."/>
            <person name="Lalanne C."/>
            <person name="Gautier V."/>
            <person name="Ament-Velasquez S.L."/>
            <person name="Kruys A."/>
            <person name="Hutchinson M.I."/>
            <person name="Powell A.J."/>
            <person name="Barry K."/>
            <person name="Miller A.N."/>
            <person name="Grigoriev I.V."/>
            <person name="Debuchy R."/>
            <person name="Gladieux P."/>
            <person name="Hiltunen Thoren M."/>
            <person name="Johannesson H."/>
        </authorList>
    </citation>
    <scope>NUCLEOTIDE SEQUENCE</scope>
    <source>
        <strain evidence="10">CBS 955.72</strain>
    </source>
</reference>
<dbReference type="AlphaFoldDB" id="A0AAJ0HA11"/>
<feature type="compositionally biased region" description="Polar residues" evidence="7">
    <location>
        <begin position="107"/>
        <end position="116"/>
    </location>
</feature>
<feature type="domain" description="Mif2/CENP-C cupin" evidence="8">
    <location>
        <begin position="604"/>
        <end position="688"/>
    </location>
</feature>
<keyword evidence="3" id="KW-0238">DNA-binding</keyword>
<dbReference type="InterPro" id="IPR028929">
    <property type="entry name" value="Mif2_N"/>
</dbReference>
<evidence type="ECO:0000256" key="4">
    <source>
        <dbReference type="ARBA" id="ARBA00023242"/>
    </source>
</evidence>
<protein>
    <recommendedName>
        <fullName evidence="6">CENP-C homolog</fullName>
    </recommendedName>
</protein>
<evidence type="ECO:0000256" key="2">
    <source>
        <dbReference type="ARBA" id="ARBA00010291"/>
    </source>
</evidence>
<comment type="function">
    <text evidence="5">Component of the kinetochore, a multiprotein complex that assembles on centromeric DNA and attaches chromosomes to spindle microtubules, mediating chromosome segregation and sister chromatid segregation during meiosis and mitosis. Component of the inner kinetochore constitutive centromere-associated network (CCAN), which serves as a structural platform for outer kinetochore assembly.</text>
</comment>
<comment type="similarity">
    <text evidence="2">Belongs to the CENP-C/MIF2 family.</text>
</comment>
<sequence length="705" mass="77929">MAPRSSQQRRTIAPQSEHIPELGVTGRKTGITLKDTGIRDEYGMEPLDALFSSPHKPDTDATESEEDEESDEDSSGEPMELTTNLGALINGHGNRLNLPLPRAKSPVKTTLNSPPQRNRHLARSSSPIQGTVVRERQPKSSSQPSRDQSSTKRRLDFTSVTLGGPHSLSQLVGRKLGALNGATRLANGYQHQDDSDEEEEEERLDENEEQEDNEEVNLFIEESMAMLTADTELSFQQENQDEAEEEIAPVPAAKKKPGRKPTSPPRTKLAKNRRIVEEEEEEAEDAAQSEAEEDEANGHESDESDEAILRPKKNAAKAAPPPKIKKAAASPAEPRPRKRRSLNTEDAADEDAAPERQTKRQRTETIAAPEVKKARGPLKKAADGAELAGASKPASKLAPEEKGKKGRKRKSSILPGDTSQVIVPRGPPLPKSRGLLINRREVPGESGSAMIRTRSGRNSFKPLAYWRNEHVDYDPEEAVTDAFGTKSHPSKFLLPSIKEIVRVDEPEHKFAKPSRKASSKRPGGSKSAGRRPKNRGYESSEDEDNTPADPWERDPGTIDGQVVSWQADHEFNPPALDELVDVEEKQLALSSAAIETQPVKDSTFQYAKTLSEGFFNAGVVDLPPGSEKRPKNSRKMFMTFFVHTGRVLVTVNETSFRISKGGMWFVPRGNYYSIENDYDQPARIFFSQGCEVAPRPSLEEEEGQD</sequence>
<dbReference type="SUPFAM" id="SSF51182">
    <property type="entry name" value="RmlC-like cupins"/>
    <property type="match status" value="1"/>
</dbReference>
<dbReference type="PANTHER" id="PTHR16684:SF11">
    <property type="entry name" value="CENTROMERE PROTEIN C"/>
    <property type="match status" value="1"/>
</dbReference>
<dbReference type="Proteomes" id="UP001275084">
    <property type="component" value="Unassembled WGS sequence"/>
</dbReference>
<dbReference type="GO" id="GO:0000776">
    <property type="term" value="C:kinetochore"/>
    <property type="evidence" value="ECO:0007669"/>
    <property type="project" value="InterPro"/>
</dbReference>
<feature type="compositionally biased region" description="Low complexity" evidence="7">
    <location>
        <begin position="139"/>
        <end position="148"/>
    </location>
</feature>
<dbReference type="GO" id="GO:0005634">
    <property type="term" value="C:nucleus"/>
    <property type="evidence" value="ECO:0007669"/>
    <property type="project" value="UniProtKB-SubCell"/>
</dbReference>
<dbReference type="GO" id="GO:0019237">
    <property type="term" value="F:centromeric DNA binding"/>
    <property type="evidence" value="ECO:0007669"/>
    <property type="project" value="InterPro"/>
</dbReference>
<proteinExistence type="inferred from homology"/>
<name>A0AAJ0HA11_9PEZI</name>
<keyword evidence="4" id="KW-0539">Nucleus</keyword>
<feature type="region of interest" description="Disordered" evidence="7">
    <location>
        <begin position="1"/>
        <end position="168"/>
    </location>
</feature>
<keyword evidence="11" id="KW-1185">Reference proteome</keyword>
<feature type="compositionally biased region" description="Acidic residues" evidence="7">
    <location>
        <begin position="194"/>
        <end position="214"/>
    </location>
</feature>